<evidence type="ECO:0000313" key="1">
    <source>
        <dbReference type="EMBL" id="OWJ77109.1"/>
    </source>
</evidence>
<name>A0A212AAE4_9RHOB</name>
<dbReference type="AlphaFoldDB" id="A0A212AAE4"/>
<protein>
    <submittedName>
        <fullName evidence="1">Uncharacterized protein</fullName>
    </submittedName>
</protein>
<comment type="caution">
    <text evidence="1">The sequence shown here is derived from an EMBL/GenBank/DDBJ whole genome shotgun (WGS) entry which is preliminary data.</text>
</comment>
<dbReference type="Proteomes" id="UP000196878">
    <property type="component" value="Unassembled WGS sequence"/>
</dbReference>
<organism evidence="1 2">
    <name type="scientific">Haematobacter genomosp. 1</name>
    <dbReference type="NCBI Taxonomy" id="366618"/>
    <lineage>
        <taxon>Bacteria</taxon>
        <taxon>Pseudomonadati</taxon>
        <taxon>Pseudomonadota</taxon>
        <taxon>Alphaproteobacteria</taxon>
        <taxon>Rhodobacterales</taxon>
        <taxon>Paracoccaceae</taxon>
        <taxon>Haematobacter</taxon>
    </lineage>
</organism>
<reference evidence="1 2" key="1">
    <citation type="submission" date="2016-12" db="EMBL/GenBank/DDBJ databases">
        <title>Comparison of Traditional DNA-DNA Hybridization with In Silico Genomic Analysis.</title>
        <authorList>
            <person name="Nicholson A.C."/>
            <person name="Humrighouse B.W."/>
            <person name="Graziano J."/>
            <person name="Lasker B."/>
            <person name="Whitney A.M."/>
            <person name="Mcquiston J.R."/>
        </authorList>
    </citation>
    <scope>NUCLEOTIDE SEQUENCE [LARGE SCALE GENOMIC DNA]</scope>
    <source>
        <strain evidence="1 2">H2240</strain>
    </source>
</reference>
<proteinExistence type="predicted"/>
<dbReference type="EMBL" id="NIPW01000023">
    <property type="protein sequence ID" value="OWJ77109.1"/>
    <property type="molecule type" value="Genomic_DNA"/>
</dbReference>
<evidence type="ECO:0000313" key="2">
    <source>
        <dbReference type="Proteomes" id="UP000196878"/>
    </source>
</evidence>
<accession>A0A212AAE4</accession>
<sequence length="71" mass="7964">MRGDYDLSASDRAQPSLRISTGLWEGRRLVAGYCRCEAGRVDRPGALRANAGRFLKLRRFSRERFASSMAA</sequence>
<gene>
    <name evidence="1" type="ORF">CDV49_11800</name>
</gene>
<keyword evidence="2" id="KW-1185">Reference proteome</keyword>